<dbReference type="GO" id="GO:0046872">
    <property type="term" value="F:metal ion binding"/>
    <property type="evidence" value="ECO:0007669"/>
    <property type="project" value="UniProtKB-UniRule"/>
</dbReference>
<dbReference type="EMBL" id="AYYR01000044">
    <property type="protein sequence ID" value="KRM75711.1"/>
    <property type="molecule type" value="Genomic_DNA"/>
</dbReference>
<protein>
    <recommendedName>
        <fullName evidence="6">Oligopeptidase F</fullName>
        <ecNumber evidence="6">3.4.24.-</ecNumber>
    </recommendedName>
</protein>
<dbReference type="SUPFAM" id="SSF55486">
    <property type="entry name" value="Metalloproteases ('zincins'), catalytic domain"/>
    <property type="match status" value="1"/>
</dbReference>
<evidence type="ECO:0000259" key="8">
    <source>
        <dbReference type="Pfam" id="PF08439"/>
    </source>
</evidence>
<dbReference type="RefSeq" id="WP_056996703.1">
    <property type="nucleotide sequence ID" value="NZ_AYYR01000044.1"/>
</dbReference>
<dbReference type="Gene3D" id="1.10.287.830">
    <property type="entry name" value="putative peptidase helix hairpin domain like"/>
    <property type="match status" value="1"/>
</dbReference>
<dbReference type="PANTHER" id="PTHR11804">
    <property type="entry name" value="PROTEASE M3 THIMET OLIGOPEPTIDASE-RELATED"/>
    <property type="match status" value="1"/>
</dbReference>
<keyword evidence="1 6" id="KW-0645">Protease</keyword>
<proteinExistence type="inferred from homology"/>
<evidence type="ECO:0000256" key="5">
    <source>
        <dbReference type="ARBA" id="ARBA00023049"/>
    </source>
</evidence>
<keyword evidence="5 6" id="KW-0482">Metalloprotease</keyword>
<dbReference type="EC" id="3.4.24.-" evidence="6"/>
<keyword evidence="3 6" id="KW-0378">Hydrolase</keyword>
<dbReference type="Gene3D" id="1.20.140.70">
    <property type="entry name" value="Oligopeptidase f, N-terminal domain"/>
    <property type="match status" value="1"/>
</dbReference>
<dbReference type="InterPro" id="IPR042088">
    <property type="entry name" value="OligoPept_F_C"/>
</dbReference>
<accession>A0A0R2B899</accession>
<feature type="domain" description="Peptidase M3A/M3B catalytic" evidence="7">
    <location>
        <begin position="207"/>
        <end position="586"/>
    </location>
</feature>
<dbReference type="PANTHER" id="PTHR11804:SF84">
    <property type="entry name" value="SACCHAROLYSIN"/>
    <property type="match status" value="1"/>
</dbReference>
<dbReference type="Proteomes" id="UP000051845">
    <property type="component" value="Unassembled WGS sequence"/>
</dbReference>
<keyword evidence="4 6" id="KW-0862">Zinc</keyword>
<dbReference type="InterPro" id="IPR004438">
    <property type="entry name" value="Peptidase_M3B"/>
</dbReference>
<evidence type="ECO:0000256" key="1">
    <source>
        <dbReference type="ARBA" id="ARBA00022670"/>
    </source>
</evidence>
<dbReference type="Gene3D" id="1.10.1370.20">
    <property type="entry name" value="Oligoendopeptidase f, C-terminal domain"/>
    <property type="match status" value="1"/>
</dbReference>
<dbReference type="InterPro" id="IPR001567">
    <property type="entry name" value="Pept_M3A_M3B_dom"/>
</dbReference>
<dbReference type="STRING" id="33960.TY91_03735"/>
<dbReference type="GO" id="GO:0006508">
    <property type="term" value="P:proteolysis"/>
    <property type="evidence" value="ECO:0007669"/>
    <property type="project" value="UniProtKB-KW"/>
</dbReference>
<evidence type="ECO:0000256" key="3">
    <source>
        <dbReference type="ARBA" id="ARBA00022801"/>
    </source>
</evidence>
<dbReference type="NCBIfam" id="TIGR00181">
    <property type="entry name" value="pepF"/>
    <property type="match status" value="1"/>
</dbReference>
<evidence type="ECO:0000256" key="4">
    <source>
        <dbReference type="ARBA" id="ARBA00022833"/>
    </source>
</evidence>
<comment type="cofactor">
    <cofactor evidence="6">
        <name>Zn(2+)</name>
        <dbReference type="ChEBI" id="CHEBI:29105"/>
    </cofactor>
    <text evidence="6">Binds 1 zinc ion.</text>
</comment>
<name>A0A0R2B899_SECCO</name>
<dbReference type="CDD" id="cd09608">
    <property type="entry name" value="M3B_PepF"/>
    <property type="match status" value="1"/>
</dbReference>
<comment type="similarity">
    <text evidence="6">Belongs to the peptidase M3B family.</text>
</comment>
<dbReference type="AlphaFoldDB" id="A0A0R2B899"/>
<reference evidence="9 10" key="1">
    <citation type="journal article" date="2015" name="Genome Announc.">
        <title>Expanding the biotechnology potential of lactobacilli through comparative genomics of 213 strains and associated genera.</title>
        <authorList>
            <person name="Sun Z."/>
            <person name="Harris H.M."/>
            <person name="McCann A."/>
            <person name="Guo C."/>
            <person name="Argimon S."/>
            <person name="Zhang W."/>
            <person name="Yang X."/>
            <person name="Jeffery I.B."/>
            <person name="Cooney J.C."/>
            <person name="Kagawa T.F."/>
            <person name="Liu W."/>
            <person name="Song Y."/>
            <person name="Salvetti E."/>
            <person name="Wrobel A."/>
            <person name="Rasinkangas P."/>
            <person name="Parkhill J."/>
            <person name="Rea M.C."/>
            <person name="O'Sullivan O."/>
            <person name="Ritari J."/>
            <person name="Douillard F.P."/>
            <person name="Paul Ross R."/>
            <person name="Yang R."/>
            <person name="Briner A.E."/>
            <person name="Felis G.E."/>
            <person name="de Vos W.M."/>
            <person name="Barrangou R."/>
            <person name="Klaenhammer T.R."/>
            <person name="Caufield P.W."/>
            <person name="Cui Y."/>
            <person name="Zhang H."/>
            <person name="O'Toole P.W."/>
        </authorList>
    </citation>
    <scope>NUCLEOTIDE SEQUENCE [LARGE SCALE GENOMIC DNA]</scope>
    <source>
        <strain evidence="9 10">DSM 20515</strain>
    </source>
</reference>
<dbReference type="GO" id="GO:0006518">
    <property type="term" value="P:peptide metabolic process"/>
    <property type="evidence" value="ECO:0007669"/>
    <property type="project" value="TreeGrafter"/>
</dbReference>
<gene>
    <name evidence="9" type="ORF">FC82_GL002113</name>
</gene>
<dbReference type="PATRIC" id="fig|1423733.4.peg.2218"/>
<keyword evidence="2 6" id="KW-0479">Metal-binding</keyword>
<dbReference type="InterPro" id="IPR013647">
    <property type="entry name" value="OligopepF_N_dom"/>
</dbReference>
<evidence type="ECO:0000256" key="6">
    <source>
        <dbReference type="RuleBase" id="RU368091"/>
    </source>
</evidence>
<evidence type="ECO:0000313" key="10">
    <source>
        <dbReference type="Proteomes" id="UP000051845"/>
    </source>
</evidence>
<evidence type="ECO:0000256" key="2">
    <source>
        <dbReference type="ARBA" id="ARBA00022723"/>
    </source>
</evidence>
<dbReference type="GO" id="GO:0004222">
    <property type="term" value="F:metalloendopeptidase activity"/>
    <property type="evidence" value="ECO:0007669"/>
    <property type="project" value="UniProtKB-UniRule"/>
</dbReference>
<dbReference type="InterPro" id="IPR045090">
    <property type="entry name" value="Pept_M3A_M3B"/>
</dbReference>
<feature type="domain" description="Oligopeptidase F N-terminal" evidence="8">
    <location>
        <begin position="117"/>
        <end position="186"/>
    </location>
</feature>
<organism evidence="9 10">
    <name type="scientific">Secundilactobacillus collinoides DSM 20515 = JCM 1123</name>
    <dbReference type="NCBI Taxonomy" id="1423733"/>
    <lineage>
        <taxon>Bacteria</taxon>
        <taxon>Bacillati</taxon>
        <taxon>Bacillota</taxon>
        <taxon>Bacilli</taxon>
        <taxon>Lactobacillales</taxon>
        <taxon>Lactobacillaceae</taxon>
        <taxon>Secundilactobacillus</taxon>
    </lineage>
</organism>
<comment type="function">
    <text evidence="6">Has oligopeptidase activity and degrades a variety of small bioactive peptides.</text>
</comment>
<evidence type="ECO:0000259" key="7">
    <source>
        <dbReference type="Pfam" id="PF01432"/>
    </source>
</evidence>
<evidence type="ECO:0000313" key="9">
    <source>
        <dbReference type="EMBL" id="KRM75711.1"/>
    </source>
</evidence>
<dbReference type="Pfam" id="PF01432">
    <property type="entry name" value="Peptidase_M3"/>
    <property type="match status" value="1"/>
</dbReference>
<comment type="caution">
    <text evidence="9">The sequence shown here is derived from an EMBL/GenBank/DDBJ whole genome shotgun (WGS) entry which is preliminary data.</text>
</comment>
<dbReference type="Pfam" id="PF08439">
    <property type="entry name" value="Peptidase_M3_N"/>
    <property type="match status" value="1"/>
</dbReference>
<sequence>MADVKQLPTRDEVDPELTWDLTPIYQTTADFESDFKAVQDAIPELEQLRGTLAGGADNLLHAITAILAVIRRAEKVYVYASLKHDEDTGNAENQALSGRTQTLFTTLESAIAWFDPELLALDPDKLTAMITENPELANYKHYIDTITDQREHVLAPSEEKLLAQAGDALGAASNTFGVLNDADLEFPVVEDNDGQAVQLSQGVYDQLIQSTKPEVRQMAFKQLYAVYHQFRHTLASTLAGNVKTHNFNAQVRHYSDARQAALSGNHIPVSVYDALVKAVNAHLPLLHRYVALRKKILGLSELHMYDLYTPITGEPKLSYTYAQARDEAVKALSVMGPDYLGNVKTAFSSRWIDVVENQGKRSGGYSSGMYDTAPYILLNWQDNLESLYTLVHEMGHTMHSYYSSHNQPYQYGDYSIFVAEIASTTNETLLTDYLLKTYDDPQVQAFVLNHYLDGFKGTVFRQTQFAEFEQFIHEEDAAGHPLTADHLSDHYLKLNQRYYGEAVISDPEIADEWSRIPHFYYNYYVYQYATGFAAANTLADRILSGDTSKRDAYLTYLKSGSSDYPIEVMKKAGVDMSQTAYLDQAFDQFEKRLDQFEALINTLNK</sequence>